<name>A0A5C3KRE8_COPMA</name>
<comment type="similarity">
    <text evidence="2 6">Belongs to the fungal hydrophobin family.</text>
</comment>
<dbReference type="Proteomes" id="UP000307440">
    <property type="component" value="Unassembled WGS sequence"/>
</dbReference>
<organism evidence="7 8">
    <name type="scientific">Coprinopsis marcescibilis</name>
    <name type="common">Agaric fungus</name>
    <name type="synonym">Psathyrella marcescibilis</name>
    <dbReference type="NCBI Taxonomy" id="230819"/>
    <lineage>
        <taxon>Eukaryota</taxon>
        <taxon>Fungi</taxon>
        <taxon>Dikarya</taxon>
        <taxon>Basidiomycota</taxon>
        <taxon>Agaricomycotina</taxon>
        <taxon>Agaricomycetes</taxon>
        <taxon>Agaricomycetidae</taxon>
        <taxon>Agaricales</taxon>
        <taxon>Agaricineae</taxon>
        <taxon>Psathyrellaceae</taxon>
        <taxon>Coprinopsis</taxon>
    </lineage>
</organism>
<dbReference type="AlphaFoldDB" id="A0A5C3KRE8"/>
<keyword evidence="8" id="KW-1185">Reference proteome</keyword>
<gene>
    <name evidence="7" type="ORF">FA15DRAFT_705786</name>
</gene>
<dbReference type="Pfam" id="PF01185">
    <property type="entry name" value="Hydrophobin"/>
    <property type="match status" value="1"/>
</dbReference>
<evidence type="ECO:0000256" key="5">
    <source>
        <dbReference type="ARBA" id="ARBA00023157"/>
    </source>
</evidence>
<keyword evidence="3 6" id="KW-0134">Cell wall</keyword>
<keyword evidence="6" id="KW-0732">Signal</keyword>
<comment type="subcellular location">
    <subcellularLocation>
        <location evidence="1 6">Secreted</location>
        <location evidence="1 6">Cell wall</location>
    </subcellularLocation>
</comment>
<evidence type="ECO:0000256" key="6">
    <source>
        <dbReference type="RuleBase" id="RU365009"/>
    </source>
</evidence>
<evidence type="ECO:0000256" key="3">
    <source>
        <dbReference type="ARBA" id="ARBA00022512"/>
    </source>
</evidence>
<feature type="signal peptide" evidence="6">
    <location>
        <begin position="1"/>
        <end position="20"/>
    </location>
</feature>
<dbReference type="GO" id="GO:0009277">
    <property type="term" value="C:fungal-type cell wall"/>
    <property type="evidence" value="ECO:0007669"/>
    <property type="project" value="InterPro"/>
</dbReference>
<evidence type="ECO:0000256" key="4">
    <source>
        <dbReference type="ARBA" id="ARBA00022525"/>
    </source>
</evidence>
<dbReference type="EMBL" id="ML210225">
    <property type="protein sequence ID" value="TFK23131.1"/>
    <property type="molecule type" value="Genomic_DNA"/>
</dbReference>
<proteinExistence type="inferred from homology"/>
<evidence type="ECO:0000256" key="2">
    <source>
        <dbReference type="ARBA" id="ARBA00010446"/>
    </source>
</evidence>
<keyword evidence="5 6" id="KW-1015">Disulfide bond</keyword>
<feature type="chain" id="PRO_5023017733" description="Hydrophobin" evidence="6">
    <location>
        <begin position="21"/>
        <end position="99"/>
    </location>
</feature>
<sequence length="99" mass="9956">MQFKLASAFIAMSLLATTTAQPIQCSGVALCCNILTPILELAAPVTGLLTALGLPLLDQVGLICSNIVGNPAVCMEEAICCANIALGGVVGSTCVPLPI</sequence>
<evidence type="ECO:0000313" key="8">
    <source>
        <dbReference type="Proteomes" id="UP000307440"/>
    </source>
</evidence>
<evidence type="ECO:0000313" key="7">
    <source>
        <dbReference type="EMBL" id="TFK23131.1"/>
    </source>
</evidence>
<evidence type="ECO:0000256" key="1">
    <source>
        <dbReference type="ARBA" id="ARBA00004191"/>
    </source>
</evidence>
<dbReference type="GO" id="GO:0005199">
    <property type="term" value="F:structural constituent of cell wall"/>
    <property type="evidence" value="ECO:0007669"/>
    <property type="project" value="InterPro"/>
</dbReference>
<protein>
    <recommendedName>
        <fullName evidence="6">Hydrophobin</fullName>
    </recommendedName>
</protein>
<dbReference type="InterPro" id="IPR001338">
    <property type="entry name" value="Class_I_Hydrophobin"/>
</dbReference>
<accession>A0A5C3KRE8</accession>
<keyword evidence="4 6" id="KW-0964">Secreted</keyword>
<reference evidence="7 8" key="1">
    <citation type="journal article" date="2019" name="Nat. Ecol. Evol.">
        <title>Megaphylogeny resolves global patterns of mushroom evolution.</title>
        <authorList>
            <person name="Varga T."/>
            <person name="Krizsan K."/>
            <person name="Foldi C."/>
            <person name="Dima B."/>
            <person name="Sanchez-Garcia M."/>
            <person name="Sanchez-Ramirez S."/>
            <person name="Szollosi G.J."/>
            <person name="Szarkandi J.G."/>
            <person name="Papp V."/>
            <person name="Albert L."/>
            <person name="Andreopoulos W."/>
            <person name="Angelini C."/>
            <person name="Antonin V."/>
            <person name="Barry K.W."/>
            <person name="Bougher N.L."/>
            <person name="Buchanan P."/>
            <person name="Buyck B."/>
            <person name="Bense V."/>
            <person name="Catcheside P."/>
            <person name="Chovatia M."/>
            <person name="Cooper J."/>
            <person name="Damon W."/>
            <person name="Desjardin D."/>
            <person name="Finy P."/>
            <person name="Geml J."/>
            <person name="Haridas S."/>
            <person name="Hughes K."/>
            <person name="Justo A."/>
            <person name="Karasinski D."/>
            <person name="Kautmanova I."/>
            <person name="Kiss B."/>
            <person name="Kocsube S."/>
            <person name="Kotiranta H."/>
            <person name="LaButti K.M."/>
            <person name="Lechner B.E."/>
            <person name="Liimatainen K."/>
            <person name="Lipzen A."/>
            <person name="Lukacs Z."/>
            <person name="Mihaltcheva S."/>
            <person name="Morgado L.N."/>
            <person name="Niskanen T."/>
            <person name="Noordeloos M.E."/>
            <person name="Ohm R.A."/>
            <person name="Ortiz-Santana B."/>
            <person name="Ovrebo C."/>
            <person name="Racz N."/>
            <person name="Riley R."/>
            <person name="Savchenko A."/>
            <person name="Shiryaev A."/>
            <person name="Soop K."/>
            <person name="Spirin V."/>
            <person name="Szebenyi C."/>
            <person name="Tomsovsky M."/>
            <person name="Tulloss R.E."/>
            <person name="Uehling J."/>
            <person name="Grigoriev I.V."/>
            <person name="Vagvolgyi C."/>
            <person name="Papp T."/>
            <person name="Martin F.M."/>
            <person name="Miettinen O."/>
            <person name="Hibbett D.S."/>
            <person name="Nagy L.G."/>
        </authorList>
    </citation>
    <scope>NUCLEOTIDE SEQUENCE [LARGE SCALE GENOMIC DNA]</scope>
    <source>
        <strain evidence="7 8">CBS 121175</strain>
    </source>
</reference>